<dbReference type="InterPro" id="IPR000276">
    <property type="entry name" value="GPCR_Rhodpsn"/>
</dbReference>
<name>A0A6P3W5J6_CLUHA</name>
<dbReference type="AlphaFoldDB" id="A0A6P3W5J6"/>
<keyword evidence="4 5" id="KW-0472">Membrane</keyword>
<dbReference type="Gene3D" id="1.20.1070.10">
    <property type="entry name" value="Rhodopsin 7-helix transmembrane proteins"/>
    <property type="match status" value="1"/>
</dbReference>
<accession>A0A6P3W5J6</accession>
<evidence type="ECO:0000313" key="8">
    <source>
        <dbReference type="RefSeq" id="XP_012690426.1"/>
    </source>
</evidence>
<dbReference type="FunFam" id="1.20.1070.10:FF:000096">
    <property type="entry name" value="Odorant receptor 131-2"/>
    <property type="match status" value="1"/>
</dbReference>
<evidence type="ECO:0000256" key="4">
    <source>
        <dbReference type="ARBA" id="ARBA00023136"/>
    </source>
</evidence>
<dbReference type="PANTHER" id="PTHR26451:SF998">
    <property type="entry name" value="ODORANT RECEPTOR-RELATED"/>
    <property type="match status" value="1"/>
</dbReference>
<feature type="transmembrane region" description="Helical" evidence="5">
    <location>
        <begin position="194"/>
        <end position="215"/>
    </location>
</feature>
<evidence type="ECO:0000256" key="1">
    <source>
        <dbReference type="ARBA" id="ARBA00004370"/>
    </source>
</evidence>
<protein>
    <submittedName>
        <fullName evidence="8">Odorant receptor 131-2-like</fullName>
    </submittedName>
</protein>
<evidence type="ECO:0000259" key="6">
    <source>
        <dbReference type="PROSITE" id="PS50262"/>
    </source>
</evidence>
<dbReference type="PROSITE" id="PS50262">
    <property type="entry name" value="G_PROTEIN_RECEP_F1_2"/>
    <property type="match status" value="1"/>
</dbReference>
<organism evidence="7 8">
    <name type="scientific">Clupea harengus</name>
    <name type="common">Atlantic herring</name>
    <dbReference type="NCBI Taxonomy" id="7950"/>
    <lineage>
        <taxon>Eukaryota</taxon>
        <taxon>Metazoa</taxon>
        <taxon>Chordata</taxon>
        <taxon>Craniata</taxon>
        <taxon>Vertebrata</taxon>
        <taxon>Euteleostomi</taxon>
        <taxon>Actinopterygii</taxon>
        <taxon>Neopterygii</taxon>
        <taxon>Teleostei</taxon>
        <taxon>Clupei</taxon>
        <taxon>Clupeiformes</taxon>
        <taxon>Clupeoidei</taxon>
        <taxon>Clupeidae</taxon>
        <taxon>Clupea</taxon>
    </lineage>
</organism>
<dbReference type="CDD" id="cd00637">
    <property type="entry name" value="7tm_classA_rhodopsin-like"/>
    <property type="match status" value="1"/>
</dbReference>
<dbReference type="Proteomes" id="UP000515152">
    <property type="component" value="Chromosome 4"/>
</dbReference>
<dbReference type="GO" id="GO:0004930">
    <property type="term" value="F:G protein-coupled receptor activity"/>
    <property type="evidence" value="ECO:0007669"/>
    <property type="project" value="InterPro"/>
</dbReference>
<evidence type="ECO:0000256" key="5">
    <source>
        <dbReference type="SAM" id="Phobius"/>
    </source>
</evidence>
<dbReference type="OrthoDB" id="6359945at2759"/>
<keyword evidence="2 5" id="KW-0812">Transmembrane</keyword>
<keyword evidence="3 5" id="KW-1133">Transmembrane helix</keyword>
<gene>
    <name evidence="8" type="primary">LOC105906778</name>
</gene>
<dbReference type="GO" id="GO:0005549">
    <property type="term" value="F:odorant binding"/>
    <property type="evidence" value="ECO:0007669"/>
    <property type="project" value="TreeGrafter"/>
</dbReference>
<dbReference type="PANTHER" id="PTHR26451">
    <property type="entry name" value="G_PROTEIN_RECEP_F1_2 DOMAIN-CONTAINING PROTEIN"/>
    <property type="match status" value="1"/>
</dbReference>
<proteinExistence type="predicted"/>
<comment type="subcellular location">
    <subcellularLocation>
        <location evidence="1">Membrane</location>
    </subcellularLocation>
</comment>
<evidence type="ECO:0000256" key="3">
    <source>
        <dbReference type="ARBA" id="ARBA00022989"/>
    </source>
</evidence>
<keyword evidence="7" id="KW-1185">Reference proteome</keyword>
<feature type="transmembrane region" description="Helical" evidence="5">
    <location>
        <begin position="227"/>
        <end position="246"/>
    </location>
</feature>
<dbReference type="Pfam" id="PF00001">
    <property type="entry name" value="7tm_1"/>
    <property type="match status" value="1"/>
</dbReference>
<dbReference type="InterPro" id="IPR052921">
    <property type="entry name" value="GPCR1_Superfamily_Member"/>
</dbReference>
<dbReference type="GO" id="GO:0004984">
    <property type="term" value="F:olfactory receptor activity"/>
    <property type="evidence" value="ECO:0007669"/>
    <property type="project" value="TreeGrafter"/>
</dbReference>
<dbReference type="SUPFAM" id="SSF81321">
    <property type="entry name" value="Family A G protein-coupled receptor-like"/>
    <property type="match status" value="1"/>
</dbReference>
<evidence type="ECO:0000313" key="7">
    <source>
        <dbReference type="Proteomes" id="UP000515152"/>
    </source>
</evidence>
<sequence length="309" mass="34295">MSNSSNTTQNFDTFEEALSKNLTVVLCGLFIFYVNGALVRIYFSAPSFSQEARYVLYIHLVLNDMLLVMFSVLLHVLAYQPGAIRVPLCYILVLASGTTFRNTPLILAGMAVERFVAVCLPLHHGHLCTADRARVFNAATWCVSSIPSLADLFLSLSERSLQFYISDILCYHANLFISPLHQVISAAGNGICMAFVWATLFYTYVHVLCAARAVSSKGQAQKAQRTILLHASQLLLCMLSYISPVFDRILISMFPLLPTKVLFGSFVVAHLLPRVLSPLIYGIRDKAFKKHLKGALLCQRGTSTIKVHV</sequence>
<feature type="domain" description="G-protein coupled receptors family 1 profile" evidence="6">
    <location>
        <begin position="34"/>
        <end position="281"/>
    </location>
</feature>
<feature type="transmembrane region" description="Helical" evidence="5">
    <location>
        <begin position="261"/>
        <end position="283"/>
    </location>
</feature>
<dbReference type="KEGG" id="char:105906778"/>
<dbReference type="RefSeq" id="XP_012690426.1">
    <property type="nucleotide sequence ID" value="XM_012834972.2"/>
</dbReference>
<feature type="transmembrane region" description="Helical" evidence="5">
    <location>
        <begin position="22"/>
        <end position="43"/>
    </location>
</feature>
<dbReference type="InterPro" id="IPR017452">
    <property type="entry name" value="GPCR_Rhodpsn_7TM"/>
</dbReference>
<dbReference type="GeneID" id="105906778"/>
<reference evidence="8" key="1">
    <citation type="submission" date="2025-08" db="UniProtKB">
        <authorList>
            <consortium name="RefSeq"/>
        </authorList>
    </citation>
    <scope>IDENTIFICATION</scope>
</reference>
<dbReference type="GO" id="GO:0016020">
    <property type="term" value="C:membrane"/>
    <property type="evidence" value="ECO:0007669"/>
    <property type="project" value="UniProtKB-SubCell"/>
</dbReference>
<feature type="transmembrane region" description="Helical" evidence="5">
    <location>
        <begin position="55"/>
        <end position="77"/>
    </location>
</feature>
<evidence type="ECO:0000256" key="2">
    <source>
        <dbReference type="ARBA" id="ARBA00022692"/>
    </source>
</evidence>